<organism evidence="1 2">
    <name type="scientific">Berkelbacteria bacterium GW2011_GWA2_38_9</name>
    <dbReference type="NCBI Taxonomy" id="1618334"/>
    <lineage>
        <taxon>Bacteria</taxon>
        <taxon>Candidatus Berkelbacteria</taxon>
    </lineage>
</organism>
<dbReference type="EMBL" id="LBVO01000062">
    <property type="protein sequence ID" value="KKQ86806.1"/>
    <property type="molecule type" value="Genomic_DNA"/>
</dbReference>
<comment type="caution">
    <text evidence="1">The sequence shown here is derived from an EMBL/GenBank/DDBJ whole genome shotgun (WGS) entry which is preliminary data.</text>
</comment>
<name>A0A0G0PBZ3_9BACT</name>
<proteinExistence type="predicted"/>
<evidence type="ECO:0000313" key="2">
    <source>
        <dbReference type="Proteomes" id="UP000033934"/>
    </source>
</evidence>
<accession>A0A0G0PBZ3</accession>
<dbReference type="Proteomes" id="UP000033934">
    <property type="component" value="Unassembled WGS sequence"/>
</dbReference>
<sequence>MVSRKTQQLNIEYYTTKEIKLSGTSLKEIEDHAVQIFTSIKKRTKRTPYIRSKYFNKEKVFLNIFWQHLYQKREKDRVRRLKFFNCAIELIKNSIKNPQTTENFKQKKELLYRFYGCTRNKDKFIVQIKENKRTKRKDLISIYPE</sequence>
<gene>
    <name evidence="1" type="ORF">UT11_C0062G0011</name>
</gene>
<protein>
    <submittedName>
        <fullName evidence="1">Uncharacterized protein</fullName>
    </submittedName>
</protein>
<reference evidence="1 2" key="1">
    <citation type="journal article" date="2015" name="Nature">
        <title>rRNA introns, odd ribosomes, and small enigmatic genomes across a large radiation of phyla.</title>
        <authorList>
            <person name="Brown C.T."/>
            <person name="Hug L.A."/>
            <person name="Thomas B.C."/>
            <person name="Sharon I."/>
            <person name="Castelle C.J."/>
            <person name="Singh A."/>
            <person name="Wilkins M.J."/>
            <person name="Williams K.H."/>
            <person name="Banfield J.F."/>
        </authorList>
    </citation>
    <scope>NUCLEOTIDE SEQUENCE [LARGE SCALE GENOMIC DNA]</scope>
</reference>
<evidence type="ECO:0000313" key="1">
    <source>
        <dbReference type="EMBL" id="KKQ86806.1"/>
    </source>
</evidence>
<dbReference type="AlphaFoldDB" id="A0A0G0PBZ3"/>